<keyword evidence="4" id="KW-0732">Signal</keyword>
<proteinExistence type="inferred from homology"/>
<name>A0ABT3TMC5_9GAMM</name>
<dbReference type="Pfam" id="PF00884">
    <property type="entry name" value="Sulfatase"/>
    <property type="match status" value="1"/>
</dbReference>
<dbReference type="InterPro" id="IPR050738">
    <property type="entry name" value="Sulfatase"/>
</dbReference>
<sequence length="574" mass="64382">MNWKNYVAFLAAVPLLVGINAPVQAKKKIIHDSEHYILQAQHGIKWAKEDADIQEKLAALKEKHGRSPNIIHIMWDDTAVGEIGIPQIQAGRGFSTPNINQFAAEGQYYSRMYTEPSCTPSRAAFQTGRNAVRSGMYTVSFPYEYGGMSEQETTIAEVLSDVGYATAFYGKGHLGDIEESYMTNMGYDEALWSPYNQVPSMYVARGQLGPMFPTSVMPELYPDDPYDMDPGWRPRGYVWALEGTKNGPVKEWGTPPNEDDYYALEGESQARTIKFIKKSVKAEKPFFISYQPVAASFLGTKPGEKKLTVNGSMIHEFLVGLDNWIPTLLQTLKDEGVEDNTLVILMADNGPMTHYGPPGMAETLYRGGKGDFTEGAVRVPYLVRWPGVVAPNQVVGDIIHITDLFTTFATLAGATHKIPTDRIIDGVDQTSLLFNGDTHSRRDYVNIYTGDILAAQVKGRFKRHWTGELPGLSGASFYDLYNDPREVQPQMLPGFTTKTMFDMMRARHNLWERKYPNTKHPRGMPLHGLENPRPAVKKAGEFRIDPKDLPFDAEEFLEYDLPYDPSMERWGAGS</sequence>
<dbReference type="Gene3D" id="3.40.720.10">
    <property type="entry name" value="Alkaline Phosphatase, subunit A"/>
    <property type="match status" value="1"/>
</dbReference>
<protein>
    <submittedName>
        <fullName evidence="8">Sulfatase</fullName>
    </submittedName>
</protein>
<keyword evidence="6" id="KW-0106">Calcium</keyword>
<dbReference type="Gene3D" id="3.30.1120.10">
    <property type="match status" value="1"/>
</dbReference>
<comment type="cofactor">
    <cofactor evidence="1">
        <name>Ca(2+)</name>
        <dbReference type="ChEBI" id="CHEBI:29108"/>
    </cofactor>
</comment>
<evidence type="ECO:0000256" key="2">
    <source>
        <dbReference type="ARBA" id="ARBA00008779"/>
    </source>
</evidence>
<dbReference type="InterPro" id="IPR000917">
    <property type="entry name" value="Sulfatase_N"/>
</dbReference>
<evidence type="ECO:0000256" key="3">
    <source>
        <dbReference type="ARBA" id="ARBA00022723"/>
    </source>
</evidence>
<dbReference type="InterPro" id="IPR017850">
    <property type="entry name" value="Alkaline_phosphatase_core_sf"/>
</dbReference>
<evidence type="ECO:0000256" key="5">
    <source>
        <dbReference type="ARBA" id="ARBA00022801"/>
    </source>
</evidence>
<keyword evidence="3" id="KW-0479">Metal-binding</keyword>
<evidence type="ECO:0000313" key="9">
    <source>
        <dbReference type="Proteomes" id="UP001143362"/>
    </source>
</evidence>
<comment type="similarity">
    <text evidence="2">Belongs to the sulfatase family.</text>
</comment>
<organism evidence="8 9">
    <name type="scientific">Candidatus Litorirhabdus singularis</name>
    <dbReference type="NCBI Taxonomy" id="2518993"/>
    <lineage>
        <taxon>Bacteria</taxon>
        <taxon>Pseudomonadati</taxon>
        <taxon>Pseudomonadota</taxon>
        <taxon>Gammaproteobacteria</taxon>
        <taxon>Cellvibrionales</taxon>
        <taxon>Halieaceae</taxon>
        <taxon>Candidatus Litorirhabdus</taxon>
    </lineage>
</organism>
<dbReference type="PANTHER" id="PTHR42693">
    <property type="entry name" value="ARYLSULFATASE FAMILY MEMBER"/>
    <property type="match status" value="1"/>
</dbReference>
<dbReference type="Proteomes" id="UP001143362">
    <property type="component" value="Unassembled WGS sequence"/>
</dbReference>
<dbReference type="SUPFAM" id="SSF53649">
    <property type="entry name" value="Alkaline phosphatase-like"/>
    <property type="match status" value="1"/>
</dbReference>
<evidence type="ECO:0000256" key="1">
    <source>
        <dbReference type="ARBA" id="ARBA00001913"/>
    </source>
</evidence>
<keyword evidence="9" id="KW-1185">Reference proteome</keyword>
<reference evidence="8" key="1">
    <citation type="submission" date="2019-02" db="EMBL/GenBank/DDBJ databases">
        <authorList>
            <person name="Li S.-H."/>
        </authorList>
    </citation>
    <scope>NUCLEOTIDE SEQUENCE</scope>
    <source>
        <strain evidence="8">IMCC14734</strain>
    </source>
</reference>
<evidence type="ECO:0000313" key="8">
    <source>
        <dbReference type="EMBL" id="MCX2983421.1"/>
    </source>
</evidence>
<comment type="caution">
    <text evidence="8">The sequence shown here is derived from an EMBL/GenBank/DDBJ whole genome shotgun (WGS) entry which is preliminary data.</text>
</comment>
<accession>A0ABT3TMC5</accession>
<keyword evidence="5" id="KW-0378">Hydrolase</keyword>
<dbReference type="EMBL" id="SHNN01000008">
    <property type="protein sequence ID" value="MCX2983421.1"/>
    <property type="molecule type" value="Genomic_DNA"/>
</dbReference>
<feature type="domain" description="Sulfatase N-terminal" evidence="7">
    <location>
        <begin position="68"/>
        <end position="414"/>
    </location>
</feature>
<evidence type="ECO:0000256" key="4">
    <source>
        <dbReference type="ARBA" id="ARBA00022729"/>
    </source>
</evidence>
<dbReference type="PANTHER" id="PTHR42693:SF42">
    <property type="entry name" value="ARYLSULFATASE G"/>
    <property type="match status" value="1"/>
</dbReference>
<evidence type="ECO:0000256" key="6">
    <source>
        <dbReference type="ARBA" id="ARBA00022837"/>
    </source>
</evidence>
<gene>
    <name evidence="8" type="ORF">EYC98_21385</name>
</gene>
<evidence type="ECO:0000259" key="7">
    <source>
        <dbReference type="Pfam" id="PF00884"/>
    </source>
</evidence>
<dbReference type="RefSeq" id="WP_279247462.1">
    <property type="nucleotide sequence ID" value="NZ_SHNN01000008.1"/>
</dbReference>